<dbReference type="PRINTS" id="PR00385">
    <property type="entry name" value="P450"/>
</dbReference>
<dbReference type="InterPro" id="IPR017972">
    <property type="entry name" value="Cyt_P450_CS"/>
</dbReference>
<dbReference type="InterPro" id="IPR001128">
    <property type="entry name" value="Cyt_P450"/>
</dbReference>
<dbReference type="GeneID" id="20215334"/>
<organism evidence="5 6">
    <name type="scientific">Helobdella robusta</name>
    <name type="common">Californian leech</name>
    <dbReference type="NCBI Taxonomy" id="6412"/>
    <lineage>
        <taxon>Eukaryota</taxon>
        <taxon>Metazoa</taxon>
        <taxon>Spiralia</taxon>
        <taxon>Lophotrochozoa</taxon>
        <taxon>Annelida</taxon>
        <taxon>Clitellata</taxon>
        <taxon>Hirudinea</taxon>
        <taxon>Rhynchobdellida</taxon>
        <taxon>Glossiphoniidae</taxon>
        <taxon>Helobdella</taxon>
    </lineage>
</organism>
<keyword evidence="3" id="KW-0503">Monooxygenase</keyword>
<dbReference type="CDD" id="cd20659">
    <property type="entry name" value="CYP4B_4F-like"/>
    <property type="match status" value="1"/>
</dbReference>
<dbReference type="OMA" id="TPTINIM"/>
<dbReference type="Pfam" id="PF00067">
    <property type="entry name" value="p450"/>
    <property type="match status" value="1"/>
</dbReference>
<feature type="binding site" description="axial binding residue" evidence="2">
    <location>
        <position position="343"/>
    </location>
    <ligand>
        <name>heme</name>
        <dbReference type="ChEBI" id="CHEBI:30413"/>
    </ligand>
    <ligandPart>
        <name>Fe</name>
        <dbReference type="ChEBI" id="CHEBI:18248"/>
    </ligandPart>
</feature>
<dbReference type="STRING" id="6412.T1G2N6"/>
<sequence length="395" mass="45999">MGTYKYAIEWIGDGLLLGSGARWLRNRKLLTPVFHFNNLHKYLKVKNQCVDVFLEKLSRYAEGGESIEIMSHLSSLTVDIILRCAFSCENNIQEVGENHPYMKACHELDTLLVQRSLYPWQHFDFIYKFSSDYREFKKSCKYVHEISGELIKKRKVRLNELERSGENSPKKNDFLNVLLTARDEDGNGLTDHEIRAEVNTLLFAGHDTTSSSVSWVLYTLALYPQFQKQCQEEIDEMFLDKNSNDVFHEDLKRLQYLTCCIKESLRYHTTVPLIERELTKPLVIDGKECPIGMTVCPMIYSLHHNKTVWPDHAKFDPERFLPENFKKVEPFAFVPFSAGPRNCIGQHFAMNEMKIILCKVLHKFSVSLDPERVVKKKMSLTIKTENGLYLKITKR</sequence>
<proteinExistence type="inferred from homology"/>
<dbReference type="InterPro" id="IPR002401">
    <property type="entry name" value="Cyt_P450_E_grp-I"/>
</dbReference>
<dbReference type="GO" id="GO:0005506">
    <property type="term" value="F:iron ion binding"/>
    <property type="evidence" value="ECO:0007669"/>
    <property type="project" value="InterPro"/>
</dbReference>
<reference evidence="6" key="1">
    <citation type="submission" date="2012-12" db="EMBL/GenBank/DDBJ databases">
        <authorList>
            <person name="Hellsten U."/>
            <person name="Grimwood J."/>
            <person name="Chapman J.A."/>
            <person name="Shapiro H."/>
            <person name="Aerts A."/>
            <person name="Otillar R.P."/>
            <person name="Terry A.Y."/>
            <person name="Boore J.L."/>
            <person name="Simakov O."/>
            <person name="Marletaz F."/>
            <person name="Cho S.-J."/>
            <person name="Edsinger-Gonzales E."/>
            <person name="Havlak P."/>
            <person name="Kuo D.-H."/>
            <person name="Larsson T."/>
            <person name="Lv J."/>
            <person name="Arendt D."/>
            <person name="Savage R."/>
            <person name="Osoegawa K."/>
            <person name="de Jong P."/>
            <person name="Lindberg D.R."/>
            <person name="Seaver E.C."/>
            <person name="Weisblat D.A."/>
            <person name="Putnam N.H."/>
            <person name="Grigoriev I.V."/>
            <person name="Rokhsar D.S."/>
        </authorList>
    </citation>
    <scope>NUCLEOTIDE SEQUENCE</scope>
</reference>
<dbReference type="PANTHER" id="PTHR24291">
    <property type="entry name" value="CYTOCHROME P450 FAMILY 4"/>
    <property type="match status" value="1"/>
</dbReference>
<evidence type="ECO:0000256" key="2">
    <source>
        <dbReference type="PIRSR" id="PIRSR602401-1"/>
    </source>
</evidence>
<comment type="cofactor">
    <cofactor evidence="2">
        <name>heme</name>
        <dbReference type="ChEBI" id="CHEBI:30413"/>
    </cofactor>
</comment>
<dbReference type="GO" id="GO:0004497">
    <property type="term" value="F:monooxygenase activity"/>
    <property type="evidence" value="ECO:0007669"/>
    <property type="project" value="UniProtKB-KW"/>
</dbReference>
<accession>T1G2N6</accession>
<dbReference type="GO" id="GO:0016705">
    <property type="term" value="F:oxidoreductase activity, acting on paired donors, with incorporation or reduction of molecular oxygen"/>
    <property type="evidence" value="ECO:0007669"/>
    <property type="project" value="InterPro"/>
</dbReference>
<dbReference type="Proteomes" id="UP000015101">
    <property type="component" value="Unassembled WGS sequence"/>
</dbReference>
<evidence type="ECO:0000313" key="5">
    <source>
        <dbReference type="EnsemblMetazoa" id="HelroP76730"/>
    </source>
</evidence>
<keyword evidence="3" id="KW-0560">Oxidoreductase</keyword>
<evidence type="ECO:0000313" key="6">
    <source>
        <dbReference type="Proteomes" id="UP000015101"/>
    </source>
</evidence>
<keyword evidence="6" id="KW-1185">Reference proteome</keyword>
<dbReference type="FunCoup" id="T1G2N6">
    <property type="interactions" value="241"/>
</dbReference>
<dbReference type="PROSITE" id="PS00086">
    <property type="entry name" value="CYTOCHROME_P450"/>
    <property type="match status" value="1"/>
</dbReference>
<name>T1G2N6_HELRO</name>
<dbReference type="PANTHER" id="PTHR24291:SF201">
    <property type="entry name" value="CYTOCHROME P450, FAMILY 4, SUBFAMILY B, POLYPEPTIDE 7"/>
    <property type="match status" value="1"/>
</dbReference>
<dbReference type="Gene3D" id="1.10.630.10">
    <property type="entry name" value="Cytochrome P450"/>
    <property type="match status" value="1"/>
</dbReference>
<dbReference type="HOGENOM" id="CLU_001570_5_1_1"/>
<dbReference type="EMBL" id="AMQM01003595">
    <property type="status" value="NOT_ANNOTATED_CDS"/>
    <property type="molecule type" value="Genomic_DNA"/>
</dbReference>
<comment type="similarity">
    <text evidence="1 3">Belongs to the cytochrome P450 family.</text>
</comment>
<dbReference type="GO" id="GO:0020037">
    <property type="term" value="F:heme binding"/>
    <property type="evidence" value="ECO:0007669"/>
    <property type="project" value="InterPro"/>
</dbReference>
<reference evidence="4 6" key="2">
    <citation type="journal article" date="2013" name="Nature">
        <title>Insights into bilaterian evolution from three spiralian genomes.</title>
        <authorList>
            <person name="Simakov O."/>
            <person name="Marletaz F."/>
            <person name="Cho S.J."/>
            <person name="Edsinger-Gonzales E."/>
            <person name="Havlak P."/>
            <person name="Hellsten U."/>
            <person name="Kuo D.H."/>
            <person name="Larsson T."/>
            <person name="Lv J."/>
            <person name="Arendt D."/>
            <person name="Savage R."/>
            <person name="Osoegawa K."/>
            <person name="de Jong P."/>
            <person name="Grimwood J."/>
            <person name="Chapman J.A."/>
            <person name="Shapiro H."/>
            <person name="Aerts A."/>
            <person name="Otillar R.P."/>
            <person name="Terry A.Y."/>
            <person name="Boore J.L."/>
            <person name="Grigoriev I.V."/>
            <person name="Lindberg D.R."/>
            <person name="Seaver E.C."/>
            <person name="Weisblat D.A."/>
            <person name="Putnam N.H."/>
            <person name="Rokhsar D.S."/>
        </authorList>
    </citation>
    <scope>NUCLEOTIDE SEQUENCE</scope>
</reference>
<dbReference type="eggNOG" id="KOG0157">
    <property type="taxonomic scope" value="Eukaryota"/>
</dbReference>
<gene>
    <name evidence="5" type="primary">20215334</name>
    <name evidence="4" type="ORF">HELRODRAFT_76730</name>
</gene>
<dbReference type="CTD" id="20215334"/>
<dbReference type="InParanoid" id="T1G2N6"/>
<evidence type="ECO:0000256" key="3">
    <source>
        <dbReference type="RuleBase" id="RU000461"/>
    </source>
</evidence>
<keyword evidence="2 3" id="KW-0408">Iron</keyword>
<dbReference type="PRINTS" id="PR00463">
    <property type="entry name" value="EP450I"/>
</dbReference>
<dbReference type="EMBL" id="KB096222">
    <property type="protein sequence ID" value="ESO07245.1"/>
    <property type="molecule type" value="Genomic_DNA"/>
</dbReference>
<dbReference type="KEGG" id="hro:HELRODRAFT_76730"/>
<dbReference type="InterPro" id="IPR050196">
    <property type="entry name" value="Cytochrome_P450_Monoox"/>
</dbReference>
<dbReference type="RefSeq" id="XP_009014623.1">
    <property type="nucleotide sequence ID" value="XM_009016375.1"/>
</dbReference>
<evidence type="ECO:0000256" key="1">
    <source>
        <dbReference type="ARBA" id="ARBA00010617"/>
    </source>
</evidence>
<protein>
    <submittedName>
        <fullName evidence="4 5">Uncharacterized protein</fullName>
    </submittedName>
</protein>
<dbReference type="EnsemblMetazoa" id="HelroT76730">
    <property type="protein sequence ID" value="HelroP76730"/>
    <property type="gene ID" value="HelroG76730"/>
</dbReference>
<reference evidence="5" key="3">
    <citation type="submission" date="2015-06" db="UniProtKB">
        <authorList>
            <consortium name="EnsemblMetazoa"/>
        </authorList>
    </citation>
    <scope>IDENTIFICATION</scope>
</reference>
<dbReference type="AlphaFoldDB" id="T1G2N6"/>
<evidence type="ECO:0000313" key="4">
    <source>
        <dbReference type="EMBL" id="ESO07245.1"/>
    </source>
</evidence>
<keyword evidence="2 3" id="KW-0349">Heme</keyword>
<keyword evidence="2 3" id="KW-0479">Metal-binding</keyword>
<dbReference type="InterPro" id="IPR036396">
    <property type="entry name" value="Cyt_P450_sf"/>
</dbReference>
<dbReference type="OrthoDB" id="1470350at2759"/>
<dbReference type="SUPFAM" id="SSF48264">
    <property type="entry name" value="Cytochrome P450"/>
    <property type="match status" value="1"/>
</dbReference>